<name>A0A371H6K6_MUCPR</name>
<dbReference type="AlphaFoldDB" id="A0A371H6K6"/>
<dbReference type="Proteomes" id="UP000257109">
    <property type="component" value="Unassembled WGS sequence"/>
</dbReference>
<dbReference type="EMBL" id="QJKJ01003472">
    <property type="protein sequence ID" value="RDX98336.1"/>
    <property type="molecule type" value="Genomic_DNA"/>
</dbReference>
<evidence type="ECO:0000313" key="1">
    <source>
        <dbReference type="EMBL" id="RDX98336.1"/>
    </source>
</evidence>
<dbReference type="OrthoDB" id="407598at2759"/>
<dbReference type="PANTHER" id="PTHR35046:SF9">
    <property type="entry name" value="RNA-DIRECTED DNA POLYMERASE"/>
    <property type="match status" value="1"/>
</dbReference>
<feature type="non-terminal residue" evidence="1">
    <location>
        <position position="1"/>
    </location>
</feature>
<organism evidence="1 2">
    <name type="scientific">Mucuna pruriens</name>
    <name type="common">Velvet bean</name>
    <name type="synonym">Dolichos pruriens</name>
    <dbReference type="NCBI Taxonomy" id="157652"/>
    <lineage>
        <taxon>Eukaryota</taxon>
        <taxon>Viridiplantae</taxon>
        <taxon>Streptophyta</taxon>
        <taxon>Embryophyta</taxon>
        <taxon>Tracheophyta</taxon>
        <taxon>Spermatophyta</taxon>
        <taxon>Magnoliopsida</taxon>
        <taxon>eudicotyledons</taxon>
        <taxon>Gunneridae</taxon>
        <taxon>Pentapetalae</taxon>
        <taxon>rosids</taxon>
        <taxon>fabids</taxon>
        <taxon>Fabales</taxon>
        <taxon>Fabaceae</taxon>
        <taxon>Papilionoideae</taxon>
        <taxon>50 kb inversion clade</taxon>
        <taxon>NPAAA clade</taxon>
        <taxon>indigoferoid/millettioid clade</taxon>
        <taxon>Phaseoleae</taxon>
        <taxon>Mucuna</taxon>
    </lineage>
</organism>
<proteinExistence type="predicted"/>
<gene>
    <name evidence="1" type="ORF">CR513_18757</name>
</gene>
<evidence type="ECO:0000313" key="2">
    <source>
        <dbReference type="Proteomes" id="UP000257109"/>
    </source>
</evidence>
<evidence type="ECO:0008006" key="3">
    <source>
        <dbReference type="Google" id="ProtNLM"/>
    </source>
</evidence>
<accession>A0A371H6K6</accession>
<keyword evidence="2" id="KW-1185">Reference proteome</keyword>
<sequence length="224" mass="25636">MATKLTTMRSGYRDIRDSSLVCEVALKSIKLGVLKVTNDLMEGNKIHVLDVIELWMLIPQRRLSSGLSVQLGAARTYQNLREMFRLSGLKKELSVIMAKDKVVILGNKKLPNLSLDEKKRITTKQSELTRITPKDICLAMLNEHFFWPHMRENVHNVCEKYLTCNVAKSKVSPYQLYTVLPIHTTPWVDIPKDFVLGLPRSKRGRDSILWWLIGSQDGSLHPLL</sequence>
<protein>
    <recommendedName>
        <fullName evidence="3">Integrase zinc-binding domain-containing protein</fullName>
    </recommendedName>
</protein>
<dbReference type="PANTHER" id="PTHR35046">
    <property type="entry name" value="ZINC KNUCKLE (CCHC-TYPE) FAMILY PROTEIN"/>
    <property type="match status" value="1"/>
</dbReference>
<reference evidence="1" key="1">
    <citation type="submission" date="2018-05" db="EMBL/GenBank/DDBJ databases">
        <title>Draft genome of Mucuna pruriens seed.</title>
        <authorList>
            <person name="Nnadi N.E."/>
            <person name="Vos R."/>
            <person name="Hasami M.H."/>
            <person name="Devisetty U.K."/>
            <person name="Aguiy J.C."/>
        </authorList>
    </citation>
    <scope>NUCLEOTIDE SEQUENCE [LARGE SCALE GENOMIC DNA]</scope>
    <source>
        <strain evidence="1">JCA_2017</strain>
    </source>
</reference>
<comment type="caution">
    <text evidence="1">The sequence shown here is derived from an EMBL/GenBank/DDBJ whole genome shotgun (WGS) entry which is preliminary data.</text>
</comment>